<dbReference type="PANTHER" id="PTHR33112">
    <property type="entry name" value="DOMAIN PROTEIN, PUTATIVE-RELATED"/>
    <property type="match status" value="1"/>
</dbReference>
<feature type="domain" description="Heterokaryon incompatibility" evidence="1">
    <location>
        <begin position="97"/>
        <end position="154"/>
    </location>
</feature>
<dbReference type="PANTHER" id="PTHR33112:SF16">
    <property type="entry name" value="HETEROKARYON INCOMPATIBILITY DOMAIN-CONTAINING PROTEIN"/>
    <property type="match status" value="1"/>
</dbReference>
<protein>
    <submittedName>
        <fullName evidence="2">Tol</fullName>
    </submittedName>
</protein>
<dbReference type="InterPro" id="IPR010730">
    <property type="entry name" value="HET"/>
</dbReference>
<reference evidence="2 3" key="1">
    <citation type="submission" date="2015-04" db="EMBL/GenBank/DDBJ databases">
        <title>The draft genome sequence of Fusarium langsethiae, a T-2/HT-2 mycotoxin producer.</title>
        <authorList>
            <person name="Lysoe E."/>
            <person name="Divon H.H."/>
            <person name="Terzi V."/>
            <person name="Orru L."/>
            <person name="Lamontanara A."/>
            <person name="Kolseth A.-K."/>
            <person name="Frandsen R.J."/>
            <person name="Nielsen K."/>
            <person name="Thrane U."/>
        </authorList>
    </citation>
    <scope>NUCLEOTIDE SEQUENCE [LARGE SCALE GENOMIC DNA]</scope>
    <source>
        <strain evidence="2 3">Fl201059</strain>
    </source>
</reference>
<keyword evidence="3" id="KW-1185">Reference proteome</keyword>
<dbReference type="Pfam" id="PF06985">
    <property type="entry name" value="HET"/>
    <property type="match status" value="1"/>
</dbReference>
<evidence type="ECO:0000313" key="3">
    <source>
        <dbReference type="Proteomes" id="UP000037904"/>
    </source>
</evidence>
<proteinExistence type="predicted"/>
<evidence type="ECO:0000259" key="1">
    <source>
        <dbReference type="Pfam" id="PF06985"/>
    </source>
</evidence>
<accession>A0A0M9ELA0</accession>
<sequence>MQPGKSRVFYLCSDIGPPEAADDQIQLGFPVLSHGDHPWRFSLLRAWLERCKTKHACRGTQHRSKRELPTRLLKIGDNRAPNMLRLVSSQTLKQAEYVALSHRWGETVPGEVPSYCTINENVDKRENGFLIDDLPATFQDAIEVTRQLELQHTWLYEYSR</sequence>
<dbReference type="Proteomes" id="UP000037904">
    <property type="component" value="Unassembled WGS sequence"/>
</dbReference>
<evidence type="ECO:0000313" key="2">
    <source>
        <dbReference type="EMBL" id="KPA35388.1"/>
    </source>
</evidence>
<organism evidence="2 3">
    <name type="scientific">Fusarium langsethiae</name>
    <dbReference type="NCBI Taxonomy" id="179993"/>
    <lineage>
        <taxon>Eukaryota</taxon>
        <taxon>Fungi</taxon>
        <taxon>Dikarya</taxon>
        <taxon>Ascomycota</taxon>
        <taxon>Pezizomycotina</taxon>
        <taxon>Sordariomycetes</taxon>
        <taxon>Hypocreomycetidae</taxon>
        <taxon>Hypocreales</taxon>
        <taxon>Nectriaceae</taxon>
        <taxon>Fusarium</taxon>
    </lineage>
</organism>
<name>A0A0M9ELA0_FUSLA</name>
<dbReference type="EMBL" id="JXCE01001177">
    <property type="protein sequence ID" value="KPA35388.1"/>
    <property type="molecule type" value="Genomic_DNA"/>
</dbReference>
<gene>
    <name evidence="2" type="ORF">FLAG1_11913</name>
</gene>
<dbReference type="AlphaFoldDB" id="A0A0M9ELA0"/>
<comment type="caution">
    <text evidence="2">The sequence shown here is derived from an EMBL/GenBank/DDBJ whole genome shotgun (WGS) entry which is preliminary data.</text>
</comment>